<dbReference type="EMBL" id="CAJVPT010040361">
    <property type="protein sequence ID" value="CAG8725248.1"/>
    <property type="molecule type" value="Genomic_DNA"/>
</dbReference>
<evidence type="ECO:0000313" key="2">
    <source>
        <dbReference type="Proteomes" id="UP000789525"/>
    </source>
</evidence>
<comment type="caution">
    <text evidence="1">The sequence shown here is derived from an EMBL/GenBank/DDBJ whole genome shotgun (WGS) entry which is preliminary data.</text>
</comment>
<gene>
    <name evidence="1" type="ORF">ACOLOM_LOCUS11332</name>
</gene>
<accession>A0ACA9PWR7</accession>
<protein>
    <submittedName>
        <fullName evidence="1">10893_t:CDS:1</fullName>
    </submittedName>
</protein>
<sequence length="104" mass="11804">LMFGPQPKTVDFSAEVFPPTLEVLGMFASQKEENEEYPEDEWEDEDYVRCFKSLLLEKGVSTLPSLRMIAHPDNLRLLEPLVQTATDRGVHVALTQTDLESLPI</sequence>
<name>A0ACA9PWR7_9GLOM</name>
<proteinExistence type="predicted"/>
<evidence type="ECO:0000313" key="1">
    <source>
        <dbReference type="EMBL" id="CAG8725248.1"/>
    </source>
</evidence>
<feature type="non-terminal residue" evidence="1">
    <location>
        <position position="1"/>
    </location>
</feature>
<reference evidence="1" key="1">
    <citation type="submission" date="2021-06" db="EMBL/GenBank/DDBJ databases">
        <authorList>
            <person name="Kallberg Y."/>
            <person name="Tangrot J."/>
            <person name="Rosling A."/>
        </authorList>
    </citation>
    <scope>NUCLEOTIDE SEQUENCE</scope>
    <source>
        <strain evidence="1">CL356</strain>
    </source>
</reference>
<keyword evidence="2" id="KW-1185">Reference proteome</keyword>
<organism evidence="1 2">
    <name type="scientific">Acaulospora colombiana</name>
    <dbReference type="NCBI Taxonomy" id="27376"/>
    <lineage>
        <taxon>Eukaryota</taxon>
        <taxon>Fungi</taxon>
        <taxon>Fungi incertae sedis</taxon>
        <taxon>Mucoromycota</taxon>
        <taxon>Glomeromycotina</taxon>
        <taxon>Glomeromycetes</taxon>
        <taxon>Diversisporales</taxon>
        <taxon>Acaulosporaceae</taxon>
        <taxon>Acaulospora</taxon>
    </lineage>
</organism>
<dbReference type="Proteomes" id="UP000789525">
    <property type="component" value="Unassembled WGS sequence"/>
</dbReference>